<dbReference type="RefSeq" id="WP_093006077.1">
    <property type="nucleotide sequence ID" value="NZ_FNZZ01000004.1"/>
</dbReference>
<dbReference type="EMBL" id="FNZZ01000004">
    <property type="protein sequence ID" value="SEL53816.1"/>
    <property type="molecule type" value="Genomic_DNA"/>
</dbReference>
<dbReference type="InterPro" id="IPR020846">
    <property type="entry name" value="MFS_dom"/>
</dbReference>
<keyword evidence="5 6" id="KW-0472">Membrane</keyword>
<evidence type="ECO:0000256" key="3">
    <source>
        <dbReference type="ARBA" id="ARBA00022692"/>
    </source>
</evidence>
<gene>
    <name evidence="8" type="ORF">SAMN05216382_2099</name>
</gene>
<evidence type="ECO:0000256" key="1">
    <source>
        <dbReference type="ARBA" id="ARBA00004141"/>
    </source>
</evidence>
<protein>
    <submittedName>
        <fullName evidence="8">Sugar phosphate permease</fullName>
    </submittedName>
</protein>
<feature type="transmembrane region" description="Helical" evidence="6">
    <location>
        <begin position="318"/>
        <end position="340"/>
    </location>
</feature>
<evidence type="ECO:0000256" key="5">
    <source>
        <dbReference type="ARBA" id="ARBA00023136"/>
    </source>
</evidence>
<evidence type="ECO:0000313" key="8">
    <source>
        <dbReference type="EMBL" id="SEL53816.1"/>
    </source>
</evidence>
<keyword evidence="4 6" id="KW-1133">Transmembrane helix</keyword>
<dbReference type="SUPFAM" id="SSF103473">
    <property type="entry name" value="MFS general substrate transporter"/>
    <property type="match status" value="1"/>
</dbReference>
<dbReference type="InterPro" id="IPR044770">
    <property type="entry name" value="MFS_spinster-like"/>
</dbReference>
<feature type="transmembrane region" description="Helical" evidence="6">
    <location>
        <begin position="105"/>
        <end position="126"/>
    </location>
</feature>
<evidence type="ECO:0000256" key="4">
    <source>
        <dbReference type="ARBA" id="ARBA00022989"/>
    </source>
</evidence>
<feature type="transmembrane region" description="Helical" evidence="6">
    <location>
        <begin position="250"/>
        <end position="275"/>
    </location>
</feature>
<feature type="transmembrane region" description="Helical" evidence="6">
    <location>
        <begin position="287"/>
        <end position="306"/>
    </location>
</feature>
<feature type="transmembrane region" description="Helical" evidence="6">
    <location>
        <begin position="346"/>
        <end position="369"/>
    </location>
</feature>
<comment type="subcellular location">
    <subcellularLocation>
        <location evidence="1">Membrane</location>
        <topology evidence="1">Multi-pass membrane protein</topology>
    </subcellularLocation>
</comment>
<feature type="transmembrane region" description="Helical" evidence="6">
    <location>
        <begin position="165"/>
        <end position="190"/>
    </location>
</feature>
<dbReference type="GO" id="GO:0016020">
    <property type="term" value="C:membrane"/>
    <property type="evidence" value="ECO:0007669"/>
    <property type="project" value="UniProtKB-SubCell"/>
</dbReference>
<keyword evidence="2" id="KW-0813">Transport</keyword>
<dbReference type="Gene3D" id="1.20.1250.20">
    <property type="entry name" value="MFS general substrate transporter like domains"/>
    <property type="match status" value="2"/>
</dbReference>
<evidence type="ECO:0000259" key="7">
    <source>
        <dbReference type="PROSITE" id="PS50850"/>
    </source>
</evidence>
<keyword evidence="9" id="KW-1185">Reference proteome</keyword>
<dbReference type="CDD" id="cd17328">
    <property type="entry name" value="MFS_spinster_like"/>
    <property type="match status" value="1"/>
</dbReference>
<organism evidence="8 9">
    <name type="scientific">Sphingomonas palmae</name>
    <dbReference type="NCBI Taxonomy" id="1855283"/>
    <lineage>
        <taxon>Bacteria</taxon>
        <taxon>Pseudomonadati</taxon>
        <taxon>Pseudomonadota</taxon>
        <taxon>Alphaproteobacteria</taxon>
        <taxon>Sphingomonadales</taxon>
        <taxon>Sphingomonadaceae</taxon>
        <taxon>Sphingomonas</taxon>
    </lineage>
</organism>
<feature type="transmembrane region" description="Helical" evidence="6">
    <location>
        <begin position="381"/>
        <end position="400"/>
    </location>
</feature>
<dbReference type="STRING" id="1855283.SAMN05216382_2099"/>
<evidence type="ECO:0000313" key="9">
    <source>
        <dbReference type="Proteomes" id="UP000199214"/>
    </source>
</evidence>
<feature type="transmembrane region" description="Helical" evidence="6">
    <location>
        <begin position="196"/>
        <end position="215"/>
    </location>
</feature>
<dbReference type="PANTHER" id="PTHR23505:SF79">
    <property type="entry name" value="PROTEIN SPINSTER"/>
    <property type="match status" value="1"/>
</dbReference>
<feature type="transmembrane region" description="Helical" evidence="6">
    <location>
        <begin position="420"/>
        <end position="439"/>
    </location>
</feature>
<name>A0A1H7R0P9_9SPHN</name>
<evidence type="ECO:0000256" key="2">
    <source>
        <dbReference type="ARBA" id="ARBA00022448"/>
    </source>
</evidence>
<dbReference type="Proteomes" id="UP000199214">
    <property type="component" value="Unassembled WGS sequence"/>
</dbReference>
<dbReference type="GO" id="GO:0022857">
    <property type="term" value="F:transmembrane transporter activity"/>
    <property type="evidence" value="ECO:0007669"/>
    <property type="project" value="InterPro"/>
</dbReference>
<dbReference type="InterPro" id="IPR011701">
    <property type="entry name" value="MFS"/>
</dbReference>
<feature type="transmembrane region" description="Helical" evidence="6">
    <location>
        <begin position="132"/>
        <end position="153"/>
    </location>
</feature>
<dbReference type="Pfam" id="PF07690">
    <property type="entry name" value="MFS_1"/>
    <property type="match status" value="1"/>
</dbReference>
<feature type="transmembrane region" description="Helical" evidence="6">
    <location>
        <begin position="39"/>
        <end position="58"/>
    </location>
</feature>
<accession>A0A1H7R0P9</accession>
<dbReference type="AlphaFoldDB" id="A0A1H7R0P9"/>
<dbReference type="PROSITE" id="PS50850">
    <property type="entry name" value="MFS"/>
    <property type="match status" value="1"/>
</dbReference>
<feature type="transmembrane region" description="Helical" evidence="6">
    <location>
        <begin position="78"/>
        <end position="98"/>
    </location>
</feature>
<keyword evidence="3 6" id="KW-0812">Transmembrane</keyword>
<sequence length="451" mass="47899">MRVSSSINAALPGGAVAGVRPDAPIATRETARLPRHPRVMLALLTFVYVINFLDRQLLGILAKPIQDTLHVSDGQLGLIGGLYFAMFYCFIAIPVGWLADRTNRVSIVSLACGIWSVATIGCGMAGNYAQLVGARMLVGFGEAGGVPPSYALITDSFPPRRRGTALAIFNLGPAIGAAIGIAFGATIATLFDWRDAFVSIGVVGIVTAIAVKLVLRDPVRGGMDHGNAAASVGKAPFLGTMRMFFTHRTLMLAALGSGATQFVTYGLGNFAVLFLMREKGMLLTDVAIWYALVVVIGMGGGMLVSGRVIDRFVARSRTVYALAPAISLAVALPFYVAFVWAPGWPLALALLTVVMLFNYFYLSCSVALVQEEVRPDERVMSGALLLLVMNFIGLGLGPTYVGWASDRLSAGGHAHALQLALYSLAPFYILAVLIFLALARRLRGTVRSIAA</sequence>
<dbReference type="OrthoDB" id="7497327at2"/>
<reference evidence="9" key="1">
    <citation type="submission" date="2016-10" db="EMBL/GenBank/DDBJ databases">
        <authorList>
            <person name="Varghese N."/>
            <person name="Submissions S."/>
        </authorList>
    </citation>
    <scope>NUCLEOTIDE SEQUENCE [LARGE SCALE GENOMIC DNA]</scope>
    <source>
        <strain evidence="9">JS21-1</strain>
    </source>
</reference>
<feature type="domain" description="Major facilitator superfamily (MFS) profile" evidence="7">
    <location>
        <begin position="40"/>
        <end position="443"/>
    </location>
</feature>
<dbReference type="PANTHER" id="PTHR23505">
    <property type="entry name" value="SPINSTER"/>
    <property type="match status" value="1"/>
</dbReference>
<dbReference type="InterPro" id="IPR036259">
    <property type="entry name" value="MFS_trans_sf"/>
</dbReference>
<evidence type="ECO:0000256" key="6">
    <source>
        <dbReference type="SAM" id="Phobius"/>
    </source>
</evidence>
<proteinExistence type="predicted"/>